<feature type="non-terminal residue" evidence="2">
    <location>
        <position position="1"/>
    </location>
</feature>
<accession>A0A9P1G6I7</accession>
<feature type="compositionally biased region" description="Gly residues" evidence="1">
    <location>
        <begin position="363"/>
        <end position="373"/>
    </location>
</feature>
<dbReference type="EMBL" id="CAMXCT020002937">
    <property type="protein sequence ID" value="CAL1154811.1"/>
    <property type="molecule type" value="Genomic_DNA"/>
</dbReference>
<evidence type="ECO:0000313" key="4">
    <source>
        <dbReference type="EMBL" id="CAL4788748.1"/>
    </source>
</evidence>
<proteinExistence type="predicted"/>
<keyword evidence="5" id="KW-1185">Reference proteome</keyword>
<feature type="compositionally biased region" description="Polar residues" evidence="1">
    <location>
        <begin position="430"/>
        <end position="443"/>
    </location>
</feature>
<gene>
    <name evidence="2" type="ORF">C1SCF055_LOCUS27483</name>
</gene>
<organism evidence="2">
    <name type="scientific">Cladocopium goreaui</name>
    <dbReference type="NCBI Taxonomy" id="2562237"/>
    <lineage>
        <taxon>Eukaryota</taxon>
        <taxon>Sar</taxon>
        <taxon>Alveolata</taxon>
        <taxon>Dinophyceae</taxon>
        <taxon>Suessiales</taxon>
        <taxon>Symbiodiniaceae</taxon>
        <taxon>Cladocopium</taxon>
    </lineage>
</organism>
<evidence type="ECO:0000313" key="5">
    <source>
        <dbReference type="Proteomes" id="UP001152797"/>
    </source>
</evidence>
<reference evidence="2" key="1">
    <citation type="submission" date="2022-10" db="EMBL/GenBank/DDBJ databases">
        <authorList>
            <person name="Chen Y."/>
            <person name="Dougan E. K."/>
            <person name="Chan C."/>
            <person name="Rhodes N."/>
            <person name="Thang M."/>
        </authorList>
    </citation>
    <scope>NUCLEOTIDE SEQUENCE</scope>
</reference>
<evidence type="ECO:0000256" key="1">
    <source>
        <dbReference type="SAM" id="MobiDB-lite"/>
    </source>
</evidence>
<evidence type="ECO:0000313" key="2">
    <source>
        <dbReference type="EMBL" id="CAI4001436.1"/>
    </source>
</evidence>
<name>A0A9P1G6I7_9DINO</name>
<feature type="compositionally biased region" description="Basic and acidic residues" evidence="1">
    <location>
        <begin position="380"/>
        <end position="427"/>
    </location>
</feature>
<dbReference type="AlphaFoldDB" id="A0A9P1G6I7"/>
<evidence type="ECO:0000313" key="3">
    <source>
        <dbReference type="EMBL" id="CAL1154811.1"/>
    </source>
</evidence>
<feature type="compositionally biased region" description="Basic and acidic residues" evidence="1">
    <location>
        <begin position="347"/>
        <end position="362"/>
    </location>
</feature>
<sequence>ESWLRHCHGAFSFCSGSGTAEMARAHMEQVINRERSTALQDPFEVLDAVREACSATPGARATIRNFLVSSKNEILLEASDLASRRGLIFRPDQMNMEYLLNQRERETIKILNARYHLKFQKHPWENEELVYYLGGKVVTSMAVDDDASDRSSKRSTRENHMKDIMEAVEKVKCGKSFLNTLTSKQLRLGFYGMFRLDKKELTELLTTEYQRLGSVLSGDKSLMDLIKLVEIELSRNTTFTVMNLSNGRAMLESKGVIKELPTPAEGKASETSAKSVSEKMPNLDLDTIVASDEPTAQVPIAPMPGQQIGKGVNEIGQKGKALVAVCHCDYDLAACGACGKGWSQEKAAGRDPKMIPESDVKKPGGGGGGGGPQTEGNDGEADHGGVKGDEGAKKTDPHEGPAGGENEKDKEDDAVAEPTVKKARTDDSTPESTGTGAKASQQLAKAFGKGKAAAKSKS</sequence>
<reference evidence="3" key="2">
    <citation type="submission" date="2024-04" db="EMBL/GenBank/DDBJ databases">
        <authorList>
            <person name="Chen Y."/>
            <person name="Shah S."/>
            <person name="Dougan E. K."/>
            <person name="Thang M."/>
            <person name="Chan C."/>
        </authorList>
    </citation>
    <scope>NUCLEOTIDE SEQUENCE [LARGE SCALE GENOMIC DNA]</scope>
</reference>
<dbReference type="EMBL" id="CAMXCT010002937">
    <property type="protein sequence ID" value="CAI4001436.1"/>
    <property type="molecule type" value="Genomic_DNA"/>
</dbReference>
<protein>
    <submittedName>
        <fullName evidence="4">Reticulocyte-binding protein 2-like a</fullName>
    </submittedName>
</protein>
<dbReference type="Proteomes" id="UP001152797">
    <property type="component" value="Unassembled WGS sequence"/>
</dbReference>
<dbReference type="EMBL" id="CAMXCT030002937">
    <property type="protein sequence ID" value="CAL4788748.1"/>
    <property type="molecule type" value="Genomic_DNA"/>
</dbReference>
<feature type="region of interest" description="Disordered" evidence="1">
    <location>
        <begin position="342"/>
        <end position="458"/>
    </location>
</feature>
<comment type="caution">
    <text evidence="2">The sequence shown here is derived from an EMBL/GenBank/DDBJ whole genome shotgun (WGS) entry which is preliminary data.</text>
</comment>